<dbReference type="AlphaFoldDB" id="A0A1S3ZA33"/>
<dbReference type="Proteomes" id="UP000790787">
    <property type="component" value="Chromosome 8"/>
</dbReference>
<dbReference type="RefSeq" id="XP_016461238.1">
    <property type="nucleotide sequence ID" value="XM_016605752.1"/>
</dbReference>
<name>A0A1S3ZA33_TOBAC</name>
<reference evidence="2" key="2">
    <citation type="submission" date="2025-08" db="UniProtKB">
        <authorList>
            <consortium name="RefSeq"/>
        </authorList>
    </citation>
    <scope>IDENTIFICATION</scope>
    <source>
        <tissue evidence="2">Leaf</tissue>
    </source>
</reference>
<gene>
    <name evidence="2" type="primary">LOC107784601</name>
</gene>
<accession>A0A1S3ZA33</accession>
<dbReference type="GeneID" id="107784601"/>
<dbReference type="PANTHER" id="PTHR11439">
    <property type="entry name" value="GAG-POL-RELATED RETROTRANSPOSON"/>
    <property type="match status" value="1"/>
</dbReference>
<sequence length="254" mass="28857">MNQKLTSVYYDTWLHNHNVIADEKLKDPSIYQGLVGRLLYLTMTRPDLAFAVQVLSQFMHCPKDPHLEYALRVVKYTMAEPGLGVLMPAESISKLTAYCDLDWGACVETKRSVTGYLVKFGGSLISWKSNKQENVFRSSVEAEFRSMASCTAEITWLVGMFKELGIHVDLPVQLMCDNKPSIEITANPISHERTKHIDINYHFVRERIIHGLIKTEHVSTKEKLAHLLIKGLGKAQHDYLLRNLGVKNLFQPSA</sequence>
<reference evidence="1" key="1">
    <citation type="journal article" date="2014" name="Nat. Commun.">
        <title>The tobacco genome sequence and its comparison with those of tomato and potato.</title>
        <authorList>
            <person name="Sierro N."/>
            <person name="Battey J.N."/>
            <person name="Ouadi S."/>
            <person name="Bakaher N."/>
            <person name="Bovet L."/>
            <person name="Willig A."/>
            <person name="Goepfert S."/>
            <person name="Peitsch M.C."/>
            <person name="Ivanov N.V."/>
        </authorList>
    </citation>
    <scope>NUCLEOTIDE SEQUENCE [LARGE SCALE GENOMIC DNA]</scope>
</reference>
<evidence type="ECO:0000313" key="2">
    <source>
        <dbReference type="RefSeq" id="XP_016461238.2"/>
    </source>
</evidence>
<dbReference type="RefSeq" id="XP_016461238.2">
    <property type="nucleotide sequence ID" value="XM_016605752.2"/>
</dbReference>
<dbReference type="PaxDb" id="4097-A0A1S3ZA33"/>
<protein>
    <submittedName>
        <fullName evidence="2">Secreted RxLR effector protein 161-like</fullName>
    </submittedName>
</protein>
<dbReference type="KEGG" id="nta:107784601"/>
<dbReference type="STRING" id="4097.A0A1S3ZA33"/>
<keyword evidence="1" id="KW-1185">Reference proteome</keyword>
<dbReference type="CDD" id="cd09272">
    <property type="entry name" value="RNase_HI_RT_Ty1"/>
    <property type="match status" value="1"/>
</dbReference>
<dbReference type="InterPro" id="IPR043502">
    <property type="entry name" value="DNA/RNA_pol_sf"/>
</dbReference>
<dbReference type="PANTHER" id="PTHR11439:SF444">
    <property type="entry name" value="HELICASE ATP-BINDING DOMAIN-CONTAINING PROTEIN"/>
    <property type="match status" value="1"/>
</dbReference>
<organism evidence="1 2">
    <name type="scientific">Nicotiana tabacum</name>
    <name type="common">Common tobacco</name>
    <dbReference type="NCBI Taxonomy" id="4097"/>
    <lineage>
        <taxon>Eukaryota</taxon>
        <taxon>Viridiplantae</taxon>
        <taxon>Streptophyta</taxon>
        <taxon>Embryophyta</taxon>
        <taxon>Tracheophyta</taxon>
        <taxon>Spermatophyta</taxon>
        <taxon>Magnoliopsida</taxon>
        <taxon>eudicotyledons</taxon>
        <taxon>Gunneridae</taxon>
        <taxon>Pentapetalae</taxon>
        <taxon>asterids</taxon>
        <taxon>lamiids</taxon>
        <taxon>Solanales</taxon>
        <taxon>Solanaceae</taxon>
        <taxon>Nicotianoideae</taxon>
        <taxon>Nicotianeae</taxon>
        <taxon>Nicotiana</taxon>
    </lineage>
</organism>
<evidence type="ECO:0000313" key="1">
    <source>
        <dbReference type="Proteomes" id="UP000790787"/>
    </source>
</evidence>
<dbReference type="SUPFAM" id="SSF56672">
    <property type="entry name" value="DNA/RNA polymerases"/>
    <property type="match status" value="1"/>
</dbReference>
<proteinExistence type="predicted"/>
<dbReference type="OrthoDB" id="1100300at2759"/>